<feature type="transmembrane region" description="Helical" evidence="5">
    <location>
        <begin position="98"/>
        <end position="128"/>
    </location>
</feature>
<dbReference type="GO" id="GO:0016020">
    <property type="term" value="C:membrane"/>
    <property type="evidence" value="ECO:0007669"/>
    <property type="project" value="UniProtKB-SubCell"/>
</dbReference>
<keyword evidence="2 5" id="KW-0812">Transmembrane</keyword>
<sequence length="234" mass="24325">MRDSIRVVLEQSQYFGLALSIGAYLFACWLRNKTGLAILNPLLVSAALIIGCIFGVGMDYETYNKGASYLGWLLTPATVCLAIPLYKQLHLLKKHGDAVALGITAGVATSAVSIFLMCKVLGLAHTHYVTLLPKSITTAIGMGVSEEAGGIVTLTVMSIVLTGVLGNMAGEAILRLARVHHPVAKGLALGTSAHAVGTAKALELGEIEGAMSSLSIAVAGLMTVIVVPLMANLI</sequence>
<reference evidence="6 7" key="1">
    <citation type="submission" date="2011-04" db="EMBL/GenBank/DDBJ databases">
        <title>The Genome Sequence of Clostridium citroniae WAL-19142.</title>
        <authorList>
            <consortium name="The Broad Institute Genome Sequencing Platform"/>
            <person name="Earl A."/>
            <person name="Ward D."/>
            <person name="Feldgarden M."/>
            <person name="Gevers D."/>
            <person name="Warren Y.A."/>
            <person name="Tyrrell K.L."/>
            <person name="Citron D.M."/>
            <person name="Goldstein E.J."/>
            <person name="Daigneault M."/>
            <person name="Allen-Vercoe E."/>
            <person name="Young S.K."/>
            <person name="Zeng Q."/>
            <person name="Gargeya S."/>
            <person name="Fitzgerald M."/>
            <person name="Haas B."/>
            <person name="Abouelleil A."/>
            <person name="Alvarado L."/>
            <person name="Arachchi H.M."/>
            <person name="Berlin A."/>
            <person name="Brown A."/>
            <person name="Chapman S.B."/>
            <person name="Chen Z."/>
            <person name="Dunbar C."/>
            <person name="Freedman E."/>
            <person name="Gearin G."/>
            <person name="Gellesch M."/>
            <person name="Goldberg J."/>
            <person name="Griggs A."/>
            <person name="Gujja S."/>
            <person name="Heilman E.R."/>
            <person name="Heiman D."/>
            <person name="Howarth C."/>
            <person name="Larson L."/>
            <person name="Lui A."/>
            <person name="MacDonald P.J."/>
            <person name="Mehta T."/>
            <person name="Montmayeur A."/>
            <person name="Murphy C."/>
            <person name="Neiman D."/>
            <person name="Pearson M."/>
            <person name="Priest M."/>
            <person name="Roberts A."/>
            <person name="Saif S."/>
            <person name="Shea T."/>
            <person name="Shenoy N."/>
            <person name="Sisk P."/>
            <person name="Stolte C."/>
            <person name="Sykes S."/>
            <person name="White J."/>
            <person name="Yandava C."/>
            <person name="Wortman J."/>
            <person name="Nusbaum C."/>
            <person name="Birren B."/>
        </authorList>
    </citation>
    <scope>NUCLEOTIDE SEQUENCE [LARGE SCALE GENOMIC DNA]</scope>
    <source>
        <strain evidence="6 7">WAL-19142</strain>
    </source>
</reference>
<evidence type="ECO:0000256" key="1">
    <source>
        <dbReference type="ARBA" id="ARBA00004141"/>
    </source>
</evidence>
<evidence type="ECO:0000313" key="6">
    <source>
        <dbReference type="EMBL" id="KMW14465.1"/>
    </source>
</evidence>
<feature type="transmembrane region" description="Helical" evidence="5">
    <location>
        <begin position="210"/>
        <end position="231"/>
    </location>
</feature>
<dbReference type="PANTHER" id="PTHR30249:SF0">
    <property type="entry name" value="PLASTIDAL GLYCOLATE_GLYCERATE TRANSLOCATOR 1, CHLOROPLASTIC"/>
    <property type="match status" value="1"/>
</dbReference>
<evidence type="ECO:0000313" key="7">
    <source>
        <dbReference type="Proteomes" id="UP000037392"/>
    </source>
</evidence>
<dbReference type="RefSeq" id="WP_007859840.1">
    <property type="nucleotide sequence ID" value="NZ_KQ235883.1"/>
</dbReference>
<dbReference type="EMBL" id="ADLK01000037">
    <property type="protein sequence ID" value="KMW14465.1"/>
    <property type="molecule type" value="Genomic_DNA"/>
</dbReference>
<keyword evidence="3 5" id="KW-1133">Transmembrane helix</keyword>
<dbReference type="GeneID" id="93164287"/>
<protein>
    <recommendedName>
        <fullName evidence="8">TIGR00659 family protein</fullName>
    </recommendedName>
</protein>
<dbReference type="PANTHER" id="PTHR30249">
    <property type="entry name" value="PUTATIVE SEROTONIN TRANSPORTER"/>
    <property type="match status" value="1"/>
</dbReference>
<evidence type="ECO:0000256" key="5">
    <source>
        <dbReference type="SAM" id="Phobius"/>
    </source>
</evidence>
<comment type="caution">
    <text evidence="6">The sequence shown here is derived from an EMBL/GenBank/DDBJ whole genome shotgun (WGS) entry which is preliminary data.</text>
</comment>
<evidence type="ECO:0008006" key="8">
    <source>
        <dbReference type="Google" id="ProtNLM"/>
    </source>
</evidence>
<gene>
    <name evidence="6" type="ORF">HMPREF9470_04771</name>
</gene>
<keyword evidence="4 5" id="KW-0472">Membrane</keyword>
<accession>A0A0J9EFX3</accession>
<dbReference type="OrthoDB" id="9811701at2"/>
<dbReference type="AlphaFoldDB" id="A0A0J9EFX3"/>
<dbReference type="Proteomes" id="UP000037392">
    <property type="component" value="Unassembled WGS sequence"/>
</dbReference>
<feature type="transmembrane region" description="Helical" evidence="5">
    <location>
        <begin position="148"/>
        <end position="168"/>
    </location>
</feature>
<proteinExistence type="predicted"/>
<name>A0A0J9EFX3_9FIRM</name>
<comment type="subcellular location">
    <subcellularLocation>
        <location evidence="1">Membrane</location>
        <topology evidence="1">Multi-pass membrane protein</topology>
    </subcellularLocation>
</comment>
<feature type="transmembrane region" description="Helical" evidence="5">
    <location>
        <begin position="37"/>
        <end position="57"/>
    </location>
</feature>
<evidence type="ECO:0000256" key="2">
    <source>
        <dbReference type="ARBA" id="ARBA00022692"/>
    </source>
</evidence>
<feature type="transmembrane region" description="Helical" evidence="5">
    <location>
        <begin position="69"/>
        <end position="86"/>
    </location>
</feature>
<evidence type="ECO:0000256" key="4">
    <source>
        <dbReference type="ARBA" id="ARBA00023136"/>
    </source>
</evidence>
<feature type="transmembrane region" description="Helical" evidence="5">
    <location>
        <begin position="12"/>
        <end position="30"/>
    </location>
</feature>
<dbReference type="PATRIC" id="fig|742734.4.peg.5109"/>
<organism evidence="6 7">
    <name type="scientific">[Clostridium] citroniae WAL-19142</name>
    <dbReference type="NCBI Taxonomy" id="742734"/>
    <lineage>
        <taxon>Bacteria</taxon>
        <taxon>Bacillati</taxon>
        <taxon>Bacillota</taxon>
        <taxon>Clostridia</taxon>
        <taxon>Lachnospirales</taxon>
        <taxon>Lachnospiraceae</taxon>
        <taxon>Enterocloster</taxon>
    </lineage>
</organism>
<dbReference type="Pfam" id="PF04172">
    <property type="entry name" value="LrgB"/>
    <property type="match status" value="1"/>
</dbReference>
<evidence type="ECO:0000256" key="3">
    <source>
        <dbReference type="ARBA" id="ARBA00022989"/>
    </source>
</evidence>
<dbReference type="InterPro" id="IPR007300">
    <property type="entry name" value="CidB/LrgB"/>
</dbReference>